<dbReference type="EMBL" id="CP048810">
    <property type="protein sequence ID" value="QKS80597.1"/>
    <property type="molecule type" value="Genomic_DNA"/>
</dbReference>
<protein>
    <submittedName>
        <fullName evidence="1">Uncharacterized protein</fullName>
    </submittedName>
</protein>
<keyword evidence="2" id="KW-1185">Reference proteome</keyword>
<accession>A0A6N1C9E0</accession>
<dbReference type="AlphaFoldDB" id="A0A6N1C9E0"/>
<dbReference type="KEGG" id="pbz:GN234_00955"/>
<dbReference type="Proteomes" id="UP000509545">
    <property type="component" value="Chromosome"/>
</dbReference>
<name>A0A6N1C9E0_9PSED</name>
<gene>
    <name evidence="1" type="ORF">GN234_00955</name>
</gene>
<evidence type="ECO:0000313" key="2">
    <source>
        <dbReference type="Proteomes" id="UP000509545"/>
    </source>
</evidence>
<organism evidence="1 2">
    <name type="scientific">Pseudomonas bijieensis</name>
    <dbReference type="NCBI Taxonomy" id="2681983"/>
    <lineage>
        <taxon>Bacteria</taxon>
        <taxon>Pseudomonadati</taxon>
        <taxon>Pseudomonadota</taxon>
        <taxon>Gammaproteobacteria</taxon>
        <taxon>Pseudomonadales</taxon>
        <taxon>Pseudomonadaceae</taxon>
        <taxon>Pseudomonas</taxon>
    </lineage>
</organism>
<sequence length="91" mass="10266">MKFTMTVVEKFELSDGVAILACIGCNSNVDVVGKRFYPVSGDKVRLPLTIVCERKMLNQQSNLDQKAFEIRDVVDLTQEEARSGDWQLVVE</sequence>
<reference evidence="1 2" key="1">
    <citation type="submission" date="2020-02" db="EMBL/GenBank/DDBJ databases">
        <authorList>
            <person name="Liang J."/>
        </authorList>
    </citation>
    <scope>NUCLEOTIDE SEQUENCE [LARGE SCALE GENOMIC DNA]</scope>
    <source>
        <strain evidence="1 2">L22-9</strain>
    </source>
</reference>
<proteinExistence type="predicted"/>
<evidence type="ECO:0000313" key="1">
    <source>
        <dbReference type="EMBL" id="QKS80597.1"/>
    </source>
</evidence>